<comment type="caution">
    <text evidence="2">The sequence shown here is derived from an EMBL/GenBank/DDBJ whole genome shotgun (WGS) entry which is preliminary data.</text>
</comment>
<dbReference type="SUPFAM" id="SSF144010">
    <property type="entry name" value="CofE-like"/>
    <property type="match status" value="1"/>
</dbReference>
<dbReference type="Proteomes" id="UP000316217">
    <property type="component" value="Unassembled WGS sequence"/>
</dbReference>
<feature type="domain" description="Coenzyme F420:L-glutamate ligase-like" evidence="1">
    <location>
        <begin position="2"/>
        <end position="75"/>
    </location>
</feature>
<evidence type="ECO:0000259" key="1">
    <source>
        <dbReference type="Pfam" id="PF01996"/>
    </source>
</evidence>
<dbReference type="Pfam" id="PF01996">
    <property type="entry name" value="F420_ligase"/>
    <property type="match status" value="1"/>
</dbReference>
<protein>
    <recommendedName>
        <fullName evidence="1">Coenzyme F420:L-glutamate ligase-like domain-containing protein</fullName>
    </recommendedName>
</protein>
<sequence length="120" mass="13186">MAVVLCDTEFFLGGSLDFARGSYGIDPVDRGFGSPDLYGKPKYGGVDMIVHELCSAAALLFKQSSEGIPVAIVRGYKWRECECKLREAIPSINLRKAARLTARRTISIFGIGKIIKNLLF</sequence>
<accession>A0A520KQC7</accession>
<name>A0A520KQC7_9CREN</name>
<dbReference type="EMBL" id="RXII01000004">
    <property type="protein sequence ID" value="RZN63678.1"/>
    <property type="molecule type" value="Genomic_DNA"/>
</dbReference>
<gene>
    <name evidence="2" type="ORF">EF810_00325</name>
</gene>
<proteinExistence type="predicted"/>
<dbReference type="AlphaFoldDB" id="A0A520KQC7"/>
<evidence type="ECO:0000313" key="2">
    <source>
        <dbReference type="EMBL" id="RZN63678.1"/>
    </source>
</evidence>
<dbReference type="InterPro" id="IPR002847">
    <property type="entry name" value="F420-0_gamma-glut_ligase-dom"/>
</dbReference>
<dbReference type="Gene3D" id="3.30.1330.100">
    <property type="entry name" value="CofE-like"/>
    <property type="match status" value="1"/>
</dbReference>
<organism evidence="2 3">
    <name type="scientific">Candidatus Methanodesulfokora washburnensis</name>
    <dbReference type="NCBI Taxonomy" id="2478471"/>
    <lineage>
        <taxon>Archaea</taxon>
        <taxon>Thermoproteota</taxon>
        <taxon>Candidatus Korarchaeia</taxon>
        <taxon>Candidatus Korarchaeia incertae sedis</taxon>
        <taxon>Candidatus Methanodesulfokora</taxon>
    </lineage>
</organism>
<reference evidence="2 3" key="1">
    <citation type="journal article" date="2019" name="Nat. Microbiol.">
        <title>Wide diversity of methane and short-chain alkane metabolisms in uncultured archaea.</title>
        <authorList>
            <person name="Borrel G."/>
            <person name="Adam P.S."/>
            <person name="McKay L.J."/>
            <person name="Chen L.X."/>
            <person name="Sierra-Garcia I.N."/>
            <person name="Sieber C.M."/>
            <person name="Letourneur Q."/>
            <person name="Ghozlane A."/>
            <person name="Andersen G.L."/>
            <person name="Li W.J."/>
            <person name="Hallam S.J."/>
            <person name="Muyzer G."/>
            <person name="de Oliveira V.M."/>
            <person name="Inskeep W.P."/>
            <person name="Banfield J.F."/>
            <person name="Gribaldo S."/>
        </authorList>
    </citation>
    <scope>NUCLEOTIDE SEQUENCE [LARGE SCALE GENOMIC DNA]</scope>
    <source>
        <strain evidence="2">NM4</strain>
    </source>
</reference>
<evidence type="ECO:0000313" key="3">
    <source>
        <dbReference type="Proteomes" id="UP000316217"/>
    </source>
</evidence>